<dbReference type="GO" id="GO:0000184">
    <property type="term" value="P:nuclear-transcribed mRNA catabolic process, nonsense-mediated decay"/>
    <property type="evidence" value="ECO:0007669"/>
    <property type="project" value="UniProtKB-KW"/>
</dbReference>
<dbReference type="Proteomes" id="UP000789706">
    <property type="component" value="Unassembled WGS sequence"/>
</dbReference>
<proteinExistence type="inferred from homology"/>
<name>A0A9N9APJ8_9GLOM</name>
<dbReference type="GO" id="GO:0045727">
    <property type="term" value="P:positive regulation of translation"/>
    <property type="evidence" value="ECO:0007669"/>
    <property type="project" value="TreeGrafter"/>
</dbReference>
<evidence type="ECO:0000313" key="8">
    <source>
        <dbReference type="Proteomes" id="UP000789706"/>
    </source>
</evidence>
<dbReference type="Pfam" id="PF03467">
    <property type="entry name" value="Smg4_UPF3"/>
    <property type="match status" value="1"/>
</dbReference>
<gene>
    <name evidence="7" type="ORF">DEBURN_LOCUS6350</name>
</gene>
<protein>
    <submittedName>
        <fullName evidence="7">61_t:CDS:1</fullName>
    </submittedName>
</protein>
<feature type="region of interest" description="Disordered" evidence="5">
    <location>
        <begin position="206"/>
        <end position="399"/>
    </location>
</feature>
<evidence type="ECO:0000313" key="7">
    <source>
        <dbReference type="EMBL" id="CAG8535466.1"/>
    </source>
</evidence>
<dbReference type="OrthoDB" id="18087at2759"/>
<comment type="caution">
    <text evidence="7">The sequence shown here is derived from an EMBL/GenBank/DDBJ whole genome shotgun (WGS) entry which is preliminary data.</text>
</comment>
<evidence type="ECO:0000259" key="6">
    <source>
        <dbReference type="Pfam" id="PF03467"/>
    </source>
</evidence>
<feature type="compositionally biased region" description="Basic residues" evidence="5">
    <location>
        <begin position="13"/>
        <end position="25"/>
    </location>
</feature>
<feature type="compositionally biased region" description="Basic residues" evidence="5">
    <location>
        <begin position="387"/>
        <end position="399"/>
    </location>
</feature>
<dbReference type="InterPro" id="IPR035979">
    <property type="entry name" value="RBD_domain_sf"/>
</dbReference>
<feature type="compositionally biased region" description="Basic and acidic residues" evidence="5">
    <location>
        <begin position="298"/>
        <end position="320"/>
    </location>
</feature>
<keyword evidence="3" id="KW-0866">Nonsense-mediated mRNA decay</keyword>
<reference evidence="7" key="1">
    <citation type="submission" date="2021-06" db="EMBL/GenBank/DDBJ databases">
        <authorList>
            <person name="Kallberg Y."/>
            <person name="Tangrot J."/>
            <person name="Rosling A."/>
        </authorList>
    </citation>
    <scope>NUCLEOTIDE SEQUENCE</scope>
    <source>
        <strain evidence="7">AZ414A</strain>
    </source>
</reference>
<feature type="compositionally biased region" description="Low complexity" evidence="5">
    <location>
        <begin position="219"/>
        <end position="230"/>
    </location>
</feature>
<dbReference type="EMBL" id="CAJVPK010000642">
    <property type="protein sequence ID" value="CAG8535466.1"/>
    <property type="molecule type" value="Genomic_DNA"/>
</dbReference>
<feature type="domain" description="UPF3" evidence="6">
    <location>
        <begin position="29"/>
        <end position="206"/>
    </location>
</feature>
<dbReference type="GO" id="GO:0005730">
    <property type="term" value="C:nucleolus"/>
    <property type="evidence" value="ECO:0007669"/>
    <property type="project" value="TreeGrafter"/>
</dbReference>
<evidence type="ECO:0000256" key="2">
    <source>
        <dbReference type="ARBA" id="ARBA00005991"/>
    </source>
</evidence>
<feature type="compositionally biased region" description="Gly residues" evidence="5">
    <location>
        <begin position="231"/>
        <end position="243"/>
    </location>
</feature>
<dbReference type="CDD" id="cd12455">
    <property type="entry name" value="RRM_like_Smg4_UPF3"/>
    <property type="match status" value="1"/>
</dbReference>
<sequence>MSSKSSVKLPPVKPKRPKSKRSGRIKNAAKTKVIVRRLPPLLPEKLFLETVKPWANEETTDYYRFHQGRIKCIFSRAYFHFKTVEQVLEFHRAFDNHLFIDRNGVENRAVVEFAIYQKLPKEHKKPDPRQGTIETDPDYIAFVESLKSEEFQLQNISKEPGVLLEGGATQLERLENRLAVAVANAAANVPEKPKSTPLLDYLRAQKSGAKSKSPPPLTKQPSIISSPGSPSKGGVGIGGGGGSKVKQSQIRGGIGSNSTNNSTPSSSQLPTPAEVISPPSSPSKFVRKERERKRREKERKERERERERKEKDKIGNKEVETTIDESEQDKDKNNNKDTVTSSSQNKESSYQQNKPSTSSAVTTPKTDSTTSTTNNTHNNSMPPPSRRPTRGYFSKRGRW</sequence>
<evidence type="ECO:0000256" key="3">
    <source>
        <dbReference type="ARBA" id="ARBA00023161"/>
    </source>
</evidence>
<evidence type="ECO:0000256" key="5">
    <source>
        <dbReference type="SAM" id="MobiDB-lite"/>
    </source>
</evidence>
<organism evidence="7 8">
    <name type="scientific">Diversispora eburnea</name>
    <dbReference type="NCBI Taxonomy" id="1213867"/>
    <lineage>
        <taxon>Eukaryota</taxon>
        <taxon>Fungi</taxon>
        <taxon>Fungi incertae sedis</taxon>
        <taxon>Mucoromycota</taxon>
        <taxon>Glomeromycotina</taxon>
        <taxon>Glomeromycetes</taxon>
        <taxon>Diversisporales</taxon>
        <taxon>Diversisporaceae</taxon>
        <taxon>Diversispora</taxon>
    </lineage>
</organism>
<evidence type="ECO:0000256" key="4">
    <source>
        <dbReference type="ARBA" id="ARBA00023242"/>
    </source>
</evidence>
<dbReference type="PANTHER" id="PTHR13112:SF0">
    <property type="entry name" value="FI21285P1"/>
    <property type="match status" value="1"/>
</dbReference>
<dbReference type="InterPro" id="IPR005120">
    <property type="entry name" value="UPF3_dom"/>
</dbReference>
<comment type="similarity">
    <text evidence="2">Belongs to the RENT3 family.</text>
</comment>
<evidence type="ECO:0000256" key="1">
    <source>
        <dbReference type="ARBA" id="ARBA00004123"/>
    </source>
</evidence>
<feature type="region of interest" description="Disordered" evidence="5">
    <location>
        <begin position="1"/>
        <end position="25"/>
    </location>
</feature>
<comment type="subcellular location">
    <subcellularLocation>
        <location evidence="1">Nucleus</location>
    </subcellularLocation>
</comment>
<feature type="compositionally biased region" description="Basic residues" evidence="5">
    <location>
        <begin position="285"/>
        <end position="297"/>
    </location>
</feature>
<feature type="compositionally biased region" description="Low complexity" evidence="5">
    <location>
        <begin position="1"/>
        <end position="10"/>
    </location>
</feature>
<feature type="compositionally biased region" description="Low complexity" evidence="5">
    <location>
        <begin position="244"/>
        <end position="272"/>
    </location>
</feature>
<accession>A0A9N9APJ8</accession>
<dbReference type="Gene3D" id="3.30.70.330">
    <property type="match status" value="1"/>
</dbReference>
<keyword evidence="4" id="KW-0539">Nucleus</keyword>
<dbReference type="PANTHER" id="PTHR13112">
    <property type="entry name" value="UPF3 REGULATOR OF NONSENSE TRANSCRIPTS-LIKE PROTEIN"/>
    <property type="match status" value="1"/>
</dbReference>
<dbReference type="InterPro" id="IPR012677">
    <property type="entry name" value="Nucleotide-bd_a/b_plait_sf"/>
</dbReference>
<dbReference type="AlphaFoldDB" id="A0A9N9APJ8"/>
<dbReference type="GO" id="GO:0003729">
    <property type="term" value="F:mRNA binding"/>
    <property type="evidence" value="ECO:0007669"/>
    <property type="project" value="TreeGrafter"/>
</dbReference>
<dbReference type="GO" id="GO:0005737">
    <property type="term" value="C:cytoplasm"/>
    <property type="evidence" value="ECO:0007669"/>
    <property type="project" value="TreeGrafter"/>
</dbReference>
<dbReference type="SUPFAM" id="SSF54928">
    <property type="entry name" value="RNA-binding domain, RBD"/>
    <property type="match status" value="1"/>
</dbReference>
<keyword evidence="8" id="KW-1185">Reference proteome</keyword>
<feature type="compositionally biased region" description="Polar residues" evidence="5">
    <location>
        <begin position="336"/>
        <end position="361"/>
    </location>
</feature>
<dbReference type="InterPro" id="IPR039722">
    <property type="entry name" value="Upf3"/>
</dbReference>
<feature type="compositionally biased region" description="Low complexity" evidence="5">
    <location>
        <begin position="362"/>
        <end position="380"/>
    </location>
</feature>